<evidence type="ECO:0000256" key="9">
    <source>
        <dbReference type="SAM" id="Phobius"/>
    </source>
</evidence>
<feature type="transmembrane region" description="Helical" evidence="9">
    <location>
        <begin position="65"/>
        <end position="89"/>
    </location>
</feature>
<evidence type="ECO:0000256" key="1">
    <source>
        <dbReference type="ARBA" id="ARBA00004429"/>
    </source>
</evidence>
<feature type="transmembrane region" description="Helical" evidence="9">
    <location>
        <begin position="41"/>
        <end position="59"/>
    </location>
</feature>
<dbReference type="InterPro" id="IPR007334">
    <property type="entry name" value="UPF0208"/>
</dbReference>
<reference evidence="10 11" key="1">
    <citation type="submission" date="2014-11" db="EMBL/GenBank/DDBJ databases">
        <title>Pan-genome of Gallibacterium spp.</title>
        <authorList>
            <person name="Kudirkiene E."/>
            <person name="Bojesen A.M."/>
        </authorList>
    </citation>
    <scope>NUCLEOTIDE SEQUENCE [LARGE SCALE GENOMIC DNA]</scope>
    <source>
        <strain evidence="10 11">59/S3/89</strain>
    </source>
</reference>
<sequence length="149" mass="17557">MNITTLQQGVCYANYWQQLSHKCKKLNLIFPEPRIIKATRFAQQLLMPLLLFTLGWQYFMLGYSITSFASTLLTIIFLCSLPLQGFYWLGKRAQKPLNSATLTWYEKIYQQVSLYEALPPMPDKPTFHHLVMLLQRAEKRLDTSFWEDI</sequence>
<comment type="caution">
    <text evidence="10">The sequence shown here is derived from an EMBL/GenBank/DDBJ whole genome shotgun (WGS) entry which is preliminary data.</text>
</comment>
<evidence type="ECO:0000256" key="6">
    <source>
        <dbReference type="ARBA" id="ARBA00022692"/>
    </source>
</evidence>
<evidence type="ECO:0000256" key="8">
    <source>
        <dbReference type="ARBA" id="ARBA00023136"/>
    </source>
</evidence>
<dbReference type="Proteomes" id="UP000092626">
    <property type="component" value="Unassembled WGS sequence"/>
</dbReference>
<keyword evidence="6 9" id="KW-0812">Transmembrane</keyword>
<evidence type="ECO:0000256" key="3">
    <source>
        <dbReference type="ARBA" id="ARBA00018831"/>
    </source>
</evidence>
<evidence type="ECO:0000256" key="5">
    <source>
        <dbReference type="ARBA" id="ARBA00022519"/>
    </source>
</evidence>
<keyword evidence="8 9" id="KW-0472">Membrane</keyword>
<gene>
    <name evidence="10" type="ORF">QV06_02015</name>
</gene>
<dbReference type="EMBL" id="JTJR01000009">
    <property type="protein sequence ID" value="OBX05422.1"/>
    <property type="molecule type" value="Genomic_DNA"/>
</dbReference>
<dbReference type="PATRIC" id="fig|505345.6.peg.413"/>
<organism evidence="10 11">
    <name type="scientific">Gallibacterium genomosp. 3</name>
    <dbReference type="NCBI Taxonomy" id="505345"/>
    <lineage>
        <taxon>Bacteria</taxon>
        <taxon>Pseudomonadati</taxon>
        <taxon>Pseudomonadota</taxon>
        <taxon>Gammaproteobacteria</taxon>
        <taxon>Pasteurellales</taxon>
        <taxon>Pasteurellaceae</taxon>
        <taxon>Gallibacterium</taxon>
    </lineage>
</organism>
<evidence type="ECO:0000256" key="4">
    <source>
        <dbReference type="ARBA" id="ARBA00022475"/>
    </source>
</evidence>
<evidence type="ECO:0000313" key="10">
    <source>
        <dbReference type="EMBL" id="OBX05422.1"/>
    </source>
</evidence>
<accession>A0A1A7PUM3</accession>
<keyword evidence="7 9" id="KW-1133">Transmembrane helix</keyword>
<dbReference type="STRING" id="505345.QV06_02015"/>
<dbReference type="NCBIfam" id="NF002493">
    <property type="entry name" value="PRK01816.1"/>
    <property type="match status" value="1"/>
</dbReference>
<evidence type="ECO:0000313" key="11">
    <source>
        <dbReference type="Proteomes" id="UP000092626"/>
    </source>
</evidence>
<comment type="subcellular location">
    <subcellularLocation>
        <location evidence="1">Cell inner membrane</location>
        <topology evidence="1">Multi-pass membrane protein</topology>
    </subcellularLocation>
</comment>
<name>A0A1A7PUM3_9PAST</name>
<dbReference type="Pfam" id="PF04217">
    <property type="entry name" value="DUF412"/>
    <property type="match status" value="1"/>
</dbReference>
<dbReference type="RefSeq" id="WP_065236719.1">
    <property type="nucleotide sequence ID" value="NZ_JTJR01000009.1"/>
</dbReference>
<proteinExistence type="inferred from homology"/>
<dbReference type="AlphaFoldDB" id="A0A1A7PUM3"/>
<keyword evidence="5" id="KW-0997">Cell inner membrane</keyword>
<comment type="similarity">
    <text evidence="2">Belongs to the UPF0208 family.</text>
</comment>
<evidence type="ECO:0000256" key="7">
    <source>
        <dbReference type="ARBA" id="ARBA00022989"/>
    </source>
</evidence>
<protein>
    <recommendedName>
        <fullName evidence="3">UPF0208 membrane protein YfbV</fullName>
    </recommendedName>
</protein>
<evidence type="ECO:0000256" key="2">
    <source>
        <dbReference type="ARBA" id="ARBA00009474"/>
    </source>
</evidence>
<dbReference type="GO" id="GO:0005886">
    <property type="term" value="C:plasma membrane"/>
    <property type="evidence" value="ECO:0007669"/>
    <property type="project" value="UniProtKB-SubCell"/>
</dbReference>
<keyword evidence="4" id="KW-1003">Cell membrane</keyword>